<reference evidence="2" key="1">
    <citation type="submission" date="2015-09" db="EMBL/GenBank/DDBJ databases">
        <title>Draft Genome Sequences of Two Novel Amoeba-resistant Intranuclear Bacteria, Candidatus Berkiella cookevillensis and Candidatus Berkiella aquae.</title>
        <authorList>
            <person name="Mehari Y.T."/>
            <person name="Arivett B.A."/>
            <person name="Farone A.L."/>
            <person name="Gunderson J.H."/>
            <person name="Farone M.B."/>
        </authorList>
    </citation>
    <scope>NUCLEOTIDE SEQUENCE [LARGE SCALE GENOMIC DNA]</scope>
    <source>
        <strain evidence="2">HT99</strain>
    </source>
</reference>
<evidence type="ECO:0000256" key="1">
    <source>
        <dbReference type="SAM" id="Phobius"/>
    </source>
</evidence>
<evidence type="ECO:0000313" key="4">
    <source>
        <dbReference type="Proteomes" id="UP000051497"/>
    </source>
</evidence>
<proteinExistence type="predicted"/>
<feature type="transmembrane region" description="Helical" evidence="1">
    <location>
        <begin position="35"/>
        <end position="57"/>
    </location>
</feature>
<keyword evidence="4" id="KW-1185">Reference proteome</keyword>
<evidence type="ECO:0000313" key="3">
    <source>
        <dbReference type="EMBL" id="MCS5710591.1"/>
    </source>
</evidence>
<reference evidence="3" key="3">
    <citation type="submission" date="2021-06" db="EMBL/GenBank/DDBJ databases">
        <title>Genomic Description and Analysis of Intracellular Bacteria, Candidatus Berkiella cookevillensis and Candidatus Berkiella aquae.</title>
        <authorList>
            <person name="Kidane D.T."/>
            <person name="Mehari Y.T."/>
            <person name="Rice F.C."/>
            <person name="Arivett B.A."/>
            <person name="Farone A.L."/>
            <person name="Berk S.G."/>
            <person name="Farone M.B."/>
        </authorList>
    </citation>
    <scope>NUCLEOTIDE SEQUENCE</scope>
    <source>
        <strain evidence="3">HT99</strain>
    </source>
</reference>
<comment type="caution">
    <text evidence="2">The sequence shown here is derived from an EMBL/GenBank/DDBJ whole genome shotgun (WGS) entry which is preliminary data.</text>
</comment>
<protein>
    <recommendedName>
        <fullName evidence="5">Lipoprotein</fullName>
    </recommendedName>
</protein>
<dbReference type="EMBL" id="LKAJ01000003">
    <property type="protein sequence ID" value="KRG21716.1"/>
    <property type="molecule type" value="Genomic_DNA"/>
</dbReference>
<dbReference type="STRING" id="295108.HT99x_00907"/>
<dbReference type="Proteomes" id="UP000051497">
    <property type="component" value="Unassembled WGS sequence"/>
</dbReference>
<accession>A0A0Q9YXK2</accession>
<evidence type="ECO:0000313" key="2">
    <source>
        <dbReference type="EMBL" id="KRG21716.1"/>
    </source>
</evidence>
<keyword evidence="1" id="KW-1133">Transmembrane helix</keyword>
<dbReference type="EMBL" id="LKAJ02000001">
    <property type="protein sequence ID" value="MCS5710591.1"/>
    <property type="molecule type" value="Genomic_DNA"/>
</dbReference>
<dbReference type="AlphaFoldDB" id="A0A0Q9YXK2"/>
<evidence type="ECO:0008006" key="5">
    <source>
        <dbReference type="Google" id="ProtNLM"/>
    </source>
</evidence>
<dbReference type="PROSITE" id="PS51257">
    <property type="entry name" value="PROKAR_LIPOPROTEIN"/>
    <property type="match status" value="1"/>
</dbReference>
<keyword evidence="1" id="KW-0472">Membrane</keyword>
<keyword evidence="1" id="KW-0812">Transmembrane</keyword>
<name>A0A0Q9YXK2_9GAMM</name>
<gene>
    <name evidence="3" type="ORF">HT99x_004055</name>
    <name evidence="2" type="ORF">HT99x_00907</name>
</gene>
<reference evidence="3" key="2">
    <citation type="journal article" date="2016" name="Genome Announc.">
        <title>Draft Genome Sequences of Two Novel Amoeba-Resistant Intranuclear Bacteria, 'Candidatus Berkiella cookevillensis' and 'Candidatus Berkiella aquae'.</title>
        <authorList>
            <person name="Mehari Y.T."/>
            <person name="Arivett B.A."/>
            <person name="Farone A.L."/>
            <person name="Gunderson J.H."/>
            <person name="Farone M.B."/>
        </authorList>
    </citation>
    <scope>NUCLEOTIDE SEQUENCE</scope>
    <source>
        <strain evidence="3">HT99</strain>
    </source>
</reference>
<dbReference type="RefSeq" id="WP_075065548.1">
    <property type="nucleotide sequence ID" value="NZ_LKAJ02000001.1"/>
</dbReference>
<sequence length="60" mass="5824">MNRLKSICIVFLVIGLQGCATLGEGGATPLALVTLPLRIVGAIVGAAVGSAVGMGMMPGG</sequence>
<organism evidence="2">
    <name type="scientific">Candidatus Berkiella aquae</name>
    <dbReference type="NCBI Taxonomy" id="295108"/>
    <lineage>
        <taxon>Bacteria</taxon>
        <taxon>Pseudomonadati</taxon>
        <taxon>Pseudomonadota</taxon>
        <taxon>Gammaproteobacteria</taxon>
        <taxon>Candidatus Berkiellales</taxon>
        <taxon>Candidatus Berkiellaceae</taxon>
        <taxon>Candidatus Berkiella</taxon>
    </lineage>
</organism>